<reference evidence="4" key="1">
    <citation type="journal article" date="2009" name="Environ. Microbiol.">
        <title>The genome of Polaromonas naphthalenivorans strain CJ2, isolated from coal tar-contaminated sediment, reveals physiological and metabolic versatility and evolution through extensive horizontal gene transfer.</title>
        <authorList>
            <person name="Yagi J.M."/>
            <person name="Sims D."/>
            <person name="Brettin T."/>
            <person name="Bruce D."/>
            <person name="Madsen E.L."/>
        </authorList>
    </citation>
    <scope>NUCLEOTIDE SEQUENCE [LARGE SCALE GENOMIC DNA]</scope>
    <source>
        <strain evidence="4">CJ2</strain>
    </source>
</reference>
<protein>
    <submittedName>
        <fullName evidence="3">Methyltransferase type 12</fullName>
    </submittedName>
</protein>
<dbReference type="AlphaFoldDB" id="A1VJ67"/>
<dbReference type="eggNOG" id="COG2226">
    <property type="taxonomic scope" value="Bacteria"/>
</dbReference>
<dbReference type="Proteomes" id="UP000000644">
    <property type="component" value="Chromosome"/>
</dbReference>
<dbReference type="Gene3D" id="3.40.50.150">
    <property type="entry name" value="Vaccinia Virus protein VP39"/>
    <property type="match status" value="1"/>
</dbReference>
<dbReference type="SUPFAM" id="SSF53335">
    <property type="entry name" value="S-adenosyl-L-methionine-dependent methyltransferases"/>
    <property type="match status" value="1"/>
</dbReference>
<dbReference type="PANTHER" id="PTHR45128">
    <property type="entry name" value="METHYLTRANSFERASE TYPE 11"/>
    <property type="match status" value="1"/>
</dbReference>
<dbReference type="InterPro" id="IPR029063">
    <property type="entry name" value="SAM-dependent_MTases_sf"/>
</dbReference>
<dbReference type="CDD" id="cd02440">
    <property type="entry name" value="AdoMet_MTases"/>
    <property type="match status" value="1"/>
</dbReference>
<proteinExistence type="predicted"/>
<gene>
    <name evidence="3" type="ordered locus">Pnap_0372</name>
</gene>
<organism evidence="3 4">
    <name type="scientific">Polaromonas naphthalenivorans (strain CJ2)</name>
    <dbReference type="NCBI Taxonomy" id="365044"/>
    <lineage>
        <taxon>Bacteria</taxon>
        <taxon>Pseudomonadati</taxon>
        <taxon>Pseudomonadota</taxon>
        <taxon>Betaproteobacteria</taxon>
        <taxon>Burkholderiales</taxon>
        <taxon>Comamonadaceae</taxon>
        <taxon>Polaromonas</taxon>
    </lineage>
</organism>
<dbReference type="STRING" id="365044.Pnap_0372"/>
<dbReference type="HOGENOM" id="CLU_050522_0_0_4"/>
<dbReference type="EMBL" id="CP000529">
    <property type="protein sequence ID" value="ABM35695.1"/>
    <property type="molecule type" value="Genomic_DNA"/>
</dbReference>
<keyword evidence="3" id="KW-0489">Methyltransferase</keyword>
<evidence type="ECO:0000313" key="3">
    <source>
        <dbReference type="EMBL" id="ABM35695.1"/>
    </source>
</evidence>
<keyword evidence="4" id="KW-1185">Reference proteome</keyword>
<dbReference type="PANTHER" id="PTHR45128:SF1">
    <property type="entry name" value="S-ADENOSYLMETHIONINE-DEPENDENT METHYLTRANSFERASE RV2258C"/>
    <property type="match status" value="1"/>
</dbReference>
<name>A1VJ67_POLNA</name>
<evidence type="ECO:0000256" key="1">
    <source>
        <dbReference type="SAM" id="MobiDB-lite"/>
    </source>
</evidence>
<dbReference type="Pfam" id="PF08242">
    <property type="entry name" value="Methyltransf_12"/>
    <property type="match status" value="1"/>
</dbReference>
<dbReference type="OrthoDB" id="323463at2"/>
<sequence>MPQNHLPKVKSQYEALPYPPRNPQDEPKRLVQTWLEDLPMINHYCFAGKQSFSNGFRALVAGGGTGDATIFLAEQLRHTNAEIVHLDMSHASIVVAQERAKIRGLTNITWTHYSLLSLPALGLGKFDYINCSGVLHHLADPDLGLRVLLSALKPEGAIGLMLYATTGRTGVYQMQALMRQVNGVGTGQEADDKRKIANTRDLLGSLPASNWFMGSESLYHDHKMGDAGIYDLLLHSQDRSYSVGELFDWLGSQHGMHLNFSDVQRGRSPYLPHMVLGAKPPAMAAELRQLPLRQQYEMAELMIGNIITHSLYLTPDAACAAPYGDAAYIPFFYHEPLTGEIAAQVFGSNKGQPFRLTHQHSGVSVMVNPGKYGAKILRLIDGRKSFGEIFEAFRAGWHGQAAAPDNAALFADFAESYDTLNALERLLLRHPAAAATNAQGA</sequence>
<evidence type="ECO:0000259" key="2">
    <source>
        <dbReference type="Pfam" id="PF08242"/>
    </source>
</evidence>
<dbReference type="KEGG" id="pna:Pnap_0372"/>
<keyword evidence="3" id="KW-0808">Transferase</keyword>
<dbReference type="InterPro" id="IPR013217">
    <property type="entry name" value="Methyltransf_12"/>
</dbReference>
<dbReference type="GO" id="GO:0032259">
    <property type="term" value="P:methylation"/>
    <property type="evidence" value="ECO:0007669"/>
    <property type="project" value="UniProtKB-KW"/>
</dbReference>
<dbReference type="GO" id="GO:0008168">
    <property type="term" value="F:methyltransferase activity"/>
    <property type="evidence" value="ECO:0007669"/>
    <property type="project" value="UniProtKB-KW"/>
</dbReference>
<dbReference type="InterPro" id="IPR053173">
    <property type="entry name" value="SAM-binding_MTase"/>
</dbReference>
<accession>A1VJ67</accession>
<dbReference type="RefSeq" id="WP_011799798.1">
    <property type="nucleotide sequence ID" value="NC_008781.1"/>
</dbReference>
<evidence type="ECO:0000313" key="4">
    <source>
        <dbReference type="Proteomes" id="UP000000644"/>
    </source>
</evidence>
<feature type="domain" description="Methyltransferase type 12" evidence="2">
    <location>
        <begin position="61"/>
        <end position="157"/>
    </location>
</feature>
<feature type="region of interest" description="Disordered" evidence="1">
    <location>
        <begin position="1"/>
        <end position="25"/>
    </location>
</feature>